<dbReference type="OrthoDB" id="1930051at2759"/>
<organism evidence="2 3">
    <name type="scientific">Zea mays</name>
    <name type="common">Maize</name>
    <dbReference type="NCBI Taxonomy" id="4577"/>
    <lineage>
        <taxon>Eukaryota</taxon>
        <taxon>Viridiplantae</taxon>
        <taxon>Streptophyta</taxon>
        <taxon>Embryophyta</taxon>
        <taxon>Tracheophyta</taxon>
        <taxon>Spermatophyta</taxon>
        <taxon>Magnoliopsida</taxon>
        <taxon>Liliopsida</taxon>
        <taxon>Poales</taxon>
        <taxon>Poaceae</taxon>
        <taxon>PACMAD clade</taxon>
        <taxon>Panicoideae</taxon>
        <taxon>Andropogonodae</taxon>
        <taxon>Andropogoneae</taxon>
        <taxon>Tripsacinae</taxon>
        <taxon>Zea</taxon>
    </lineage>
</organism>
<gene>
    <name evidence="2" type="primary">LOC100274314</name>
</gene>
<evidence type="ECO:0000313" key="3">
    <source>
        <dbReference type="Proteomes" id="UP000007305"/>
    </source>
</evidence>
<dbReference type="Gramene" id="Zm00001eb246060_T002">
    <property type="protein sequence ID" value="Zm00001eb246060_P002"/>
    <property type="gene ID" value="Zm00001eb246060"/>
</dbReference>
<feature type="region of interest" description="Disordered" evidence="1">
    <location>
        <begin position="93"/>
        <end position="117"/>
    </location>
</feature>
<proteinExistence type="evidence at protein level"/>
<dbReference type="EnsemblPlants" id="Zm00001eb246060_T002">
    <property type="protein sequence ID" value="Zm00001eb246060_P002"/>
    <property type="gene ID" value="Zm00001eb246060"/>
</dbReference>
<feature type="compositionally biased region" description="Polar residues" evidence="1">
    <location>
        <begin position="268"/>
        <end position="277"/>
    </location>
</feature>
<dbReference type="Proteomes" id="UP000007305">
    <property type="component" value="Chromosome 5"/>
</dbReference>
<feature type="region of interest" description="Disordered" evidence="1">
    <location>
        <begin position="268"/>
        <end position="344"/>
    </location>
</feature>
<protein>
    <submittedName>
        <fullName evidence="2">Uncharacterized protein</fullName>
    </submittedName>
</protein>
<feature type="region of interest" description="Disordered" evidence="1">
    <location>
        <begin position="1"/>
        <end position="20"/>
    </location>
</feature>
<feature type="compositionally biased region" description="Low complexity" evidence="1">
    <location>
        <begin position="104"/>
        <end position="117"/>
    </location>
</feature>
<evidence type="ECO:0000256" key="1">
    <source>
        <dbReference type="SAM" id="MobiDB-lite"/>
    </source>
</evidence>
<dbReference type="InParanoid" id="A0A804PKK9"/>
<evidence type="ECO:0007829" key="4">
    <source>
        <dbReference type="PeptideAtlas" id="A0A804PKK9"/>
    </source>
</evidence>
<reference evidence="2" key="3">
    <citation type="submission" date="2021-05" db="UniProtKB">
        <authorList>
            <consortium name="EnsemblPlants"/>
        </authorList>
    </citation>
    <scope>IDENTIFICATION</scope>
    <source>
        <strain evidence="2">cv. B73</strain>
    </source>
</reference>
<sequence length="344" mass="36057">MPASSEAAGALGGGGDVEQDYEIRNDEGFVYKVPRGLYHEAAPSTTQSAAGTDPKAAGLRRRCRALLRLRAKRLRDLSRWEALASELFAPLSAPQPPAPPSQAPPASSHSVAASSSSSPTSVLDELLAQVGAAQPLLLSPTSDKISNFPLPRVSVQVDIQAELMKKVHQWCDEANAICDAGESAIVASMVALPLWGGNPADLVTALCSPDEKAHGNLDGQSGRQVASGLSSAAAEMIKNSAKKQTMGHDLPHNLTESRMMKRVTNLSGPNIVASQASNERKRKKASGRASTASRTPGSTTRRKAASTPTRDPAAFSSPGPLTRRRAAALNVSPLGEAHNSQQVL</sequence>
<name>A0A804PKK9_MAIZE</name>
<evidence type="ECO:0000313" key="2">
    <source>
        <dbReference type="EnsemblPlants" id="Zm00001eb246060_P002"/>
    </source>
</evidence>
<accession>A0A804PKK9</accession>
<keyword evidence="3" id="KW-1185">Reference proteome</keyword>
<dbReference type="FunCoup" id="A0A804PKK9">
    <property type="interactions" value="1441"/>
</dbReference>
<feature type="compositionally biased region" description="Pro residues" evidence="1">
    <location>
        <begin position="93"/>
        <end position="103"/>
    </location>
</feature>
<keyword evidence="4" id="KW-1267">Proteomics identification</keyword>
<dbReference type="PANTHER" id="PTHR35737">
    <property type="entry name" value="CRYPTIC LOCI REGULATOR"/>
    <property type="match status" value="1"/>
</dbReference>
<dbReference type="PANTHER" id="PTHR35737:SF1">
    <property type="entry name" value="CRYPTIC LOCI REGULATOR"/>
    <property type="match status" value="1"/>
</dbReference>
<reference evidence="2" key="2">
    <citation type="submission" date="2019-07" db="EMBL/GenBank/DDBJ databases">
        <authorList>
            <person name="Seetharam A."/>
            <person name="Woodhouse M."/>
            <person name="Cannon E."/>
        </authorList>
    </citation>
    <scope>NUCLEOTIDE SEQUENCE [LARGE SCALE GENOMIC DNA]</scope>
    <source>
        <strain evidence="2">cv. B73</strain>
    </source>
</reference>
<dbReference type="AlphaFoldDB" id="A0A804PKK9"/>
<feature type="compositionally biased region" description="Polar residues" evidence="1">
    <location>
        <begin position="288"/>
        <end position="299"/>
    </location>
</feature>
<reference evidence="3" key="1">
    <citation type="journal article" date="2009" name="Science">
        <title>The B73 maize genome: complexity, diversity, and dynamics.</title>
        <authorList>
            <person name="Schnable P.S."/>
            <person name="Ware D."/>
            <person name="Fulton R.S."/>
            <person name="Stein J.C."/>
            <person name="Wei F."/>
            <person name="Pasternak S."/>
            <person name="Liang C."/>
            <person name="Zhang J."/>
            <person name="Fulton L."/>
            <person name="Graves T.A."/>
            <person name="Minx P."/>
            <person name="Reily A.D."/>
            <person name="Courtney L."/>
            <person name="Kruchowski S.S."/>
            <person name="Tomlinson C."/>
            <person name="Strong C."/>
            <person name="Delehaunty K."/>
            <person name="Fronick C."/>
            <person name="Courtney B."/>
            <person name="Rock S.M."/>
            <person name="Belter E."/>
            <person name="Du F."/>
            <person name="Kim K."/>
            <person name="Abbott R.M."/>
            <person name="Cotton M."/>
            <person name="Levy A."/>
            <person name="Marchetto P."/>
            <person name="Ochoa K."/>
            <person name="Jackson S.M."/>
            <person name="Gillam B."/>
            <person name="Chen W."/>
            <person name="Yan L."/>
            <person name="Higginbotham J."/>
            <person name="Cardenas M."/>
            <person name="Waligorski J."/>
            <person name="Applebaum E."/>
            <person name="Phelps L."/>
            <person name="Falcone J."/>
            <person name="Kanchi K."/>
            <person name="Thane T."/>
            <person name="Scimone A."/>
            <person name="Thane N."/>
            <person name="Henke J."/>
            <person name="Wang T."/>
            <person name="Ruppert J."/>
            <person name="Shah N."/>
            <person name="Rotter K."/>
            <person name="Hodges J."/>
            <person name="Ingenthron E."/>
            <person name="Cordes M."/>
            <person name="Kohlberg S."/>
            <person name="Sgro J."/>
            <person name="Delgado B."/>
            <person name="Mead K."/>
            <person name="Chinwalla A."/>
            <person name="Leonard S."/>
            <person name="Crouse K."/>
            <person name="Collura K."/>
            <person name="Kudrna D."/>
            <person name="Currie J."/>
            <person name="He R."/>
            <person name="Angelova A."/>
            <person name="Rajasekar S."/>
            <person name="Mueller T."/>
            <person name="Lomeli R."/>
            <person name="Scara G."/>
            <person name="Ko A."/>
            <person name="Delaney K."/>
            <person name="Wissotski M."/>
            <person name="Lopez G."/>
            <person name="Campos D."/>
            <person name="Braidotti M."/>
            <person name="Ashley E."/>
            <person name="Golser W."/>
            <person name="Kim H."/>
            <person name="Lee S."/>
            <person name="Lin J."/>
            <person name="Dujmic Z."/>
            <person name="Kim W."/>
            <person name="Talag J."/>
            <person name="Zuccolo A."/>
            <person name="Fan C."/>
            <person name="Sebastian A."/>
            <person name="Kramer M."/>
            <person name="Spiegel L."/>
            <person name="Nascimento L."/>
            <person name="Zutavern T."/>
            <person name="Miller B."/>
            <person name="Ambroise C."/>
            <person name="Muller S."/>
            <person name="Spooner W."/>
            <person name="Narechania A."/>
            <person name="Ren L."/>
            <person name="Wei S."/>
            <person name="Kumari S."/>
            <person name="Faga B."/>
            <person name="Levy M.J."/>
            <person name="McMahan L."/>
            <person name="Van Buren P."/>
            <person name="Vaughn M.W."/>
            <person name="Ying K."/>
            <person name="Yeh C.-T."/>
            <person name="Emrich S.J."/>
            <person name="Jia Y."/>
            <person name="Kalyanaraman A."/>
            <person name="Hsia A.-P."/>
            <person name="Barbazuk W.B."/>
            <person name="Baucom R.S."/>
            <person name="Brutnell T.P."/>
            <person name="Carpita N.C."/>
            <person name="Chaparro C."/>
            <person name="Chia J.-M."/>
            <person name="Deragon J.-M."/>
            <person name="Estill J.C."/>
            <person name="Fu Y."/>
            <person name="Jeddeloh J.A."/>
            <person name="Han Y."/>
            <person name="Lee H."/>
            <person name="Li P."/>
            <person name="Lisch D.R."/>
            <person name="Liu S."/>
            <person name="Liu Z."/>
            <person name="Nagel D.H."/>
            <person name="McCann M.C."/>
            <person name="SanMiguel P."/>
            <person name="Myers A.M."/>
            <person name="Nettleton D."/>
            <person name="Nguyen J."/>
            <person name="Penning B.W."/>
            <person name="Ponnala L."/>
            <person name="Schneider K.L."/>
            <person name="Schwartz D.C."/>
            <person name="Sharma A."/>
            <person name="Soderlund C."/>
            <person name="Springer N.M."/>
            <person name="Sun Q."/>
            <person name="Wang H."/>
            <person name="Waterman M."/>
            <person name="Westerman R."/>
            <person name="Wolfgruber T.K."/>
            <person name="Yang L."/>
            <person name="Yu Y."/>
            <person name="Zhang L."/>
            <person name="Zhou S."/>
            <person name="Zhu Q."/>
            <person name="Bennetzen J.L."/>
            <person name="Dawe R.K."/>
            <person name="Jiang J."/>
            <person name="Jiang N."/>
            <person name="Presting G.G."/>
            <person name="Wessler S.R."/>
            <person name="Aluru S."/>
            <person name="Martienssen R.A."/>
            <person name="Clifton S.W."/>
            <person name="McCombie W.R."/>
            <person name="Wing R.A."/>
            <person name="Wilson R.K."/>
        </authorList>
    </citation>
    <scope>NUCLEOTIDE SEQUENCE [LARGE SCALE GENOMIC DNA]</scope>
    <source>
        <strain evidence="3">cv. B73</strain>
    </source>
</reference>